<sequence length="735" mass="84468">MNNIGRLNFMLYDRNLEASQLPNDPFPGTLGEILEKLERRLDLGMDETNTRTRYKYKRACIATVTETSTQNKIKQWEELMTEDAFEDELHPYLRSCADNESNVTITMEDYYYRITPPGQLDGSDEDETRREWRFQHSTPMLARRPQLERFSLYKHIVPIATRYDGIMALQQPARDGDDIGEEEDTNSDYGSEFDDTIWDEAFSQAFSQDTLPRTPRVNFEDVEEPILPQQDDSEPQSSHLRLARLRDDLDAAITSNSETSAQLRHIRESLTRAISGVEESDTQSTRNTRIKRERSVEIEFAVENRANFSVGVHVGDTPLKSESPPVDDHDPHDARSPLERFRPAPRKGLSVMDLVSPAWCEMQYWYSLNKYGRIKRTPIMKQGSRIHKEKEREIQTEVPVDTVTKEDRLGLRVWNMIQGMRALRLQGITREFDVFGVVDDQVVIGKIDELTHTCPDESEEGKILGREDLESEKKKARKKMTLLPDQSTMDDFFGASSQDVFNSQDAWSSDVQPKQTVYLVDMKTRKSKGLPKLGSQMRPTRMQLMLYRRLLDDLASNRVEANRIFDRYQCDAHARFSDAFIASMGAIDFSSSQRTLDDQNDEFTASEQDDDPLAEILAYNTLSSLWSHMIAEFSRTISSNTLSPLLTAKFVASATGEPIGQQCFPFDGKVLDEYVASTMQWWKGEREARGVDIEEASSKCRICEFAEGCEWRKNKIEEATQKSRLRNAARSRSQI</sequence>
<evidence type="ECO:0000313" key="8">
    <source>
        <dbReference type="EMBL" id="KXT04057.1"/>
    </source>
</evidence>
<dbReference type="GO" id="GO:0005634">
    <property type="term" value="C:nucleus"/>
    <property type="evidence" value="ECO:0007669"/>
    <property type="project" value="TreeGrafter"/>
</dbReference>
<keyword evidence="5" id="KW-0540">Nuclease</keyword>
<dbReference type="PANTHER" id="PTHR14464:SF4">
    <property type="entry name" value="EXONUCLEASE V"/>
    <property type="match status" value="1"/>
</dbReference>
<comment type="similarity">
    <text evidence="2">Belongs to the EXO5 family.</text>
</comment>
<evidence type="ECO:0000256" key="3">
    <source>
        <dbReference type="ARBA" id="ARBA00011245"/>
    </source>
</evidence>
<organism evidence="8 9">
    <name type="scientific">Pseudocercospora eumusae</name>
    <dbReference type="NCBI Taxonomy" id="321146"/>
    <lineage>
        <taxon>Eukaryota</taxon>
        <taxon>Fungi</taxon>
        <taxon>Dikarya</taxon>
        <taxon>Ascomycota</taxon>
        <taxon>Pezizomycotina</taxon>
        <taxon>Dothideomycetes</taxon>
        <taxon>Dothideomycetidae</taxon>
        <taxon>Mycosphaerellales</taxon>
        <taxon>Mycosphaerellaceae</taxon>
        <taxon>Pseudocercospora</taxon>
    </lineage>
</organism>
<accession>A0A139HNR5</accession>
<evidence type="ECO:0000313" key="9">
    <source>
        <dbReference type="Proteomes" id="UP000070133"/>
    </source>
</evidence>
<comment type="subunit">
    <text evidence="3">Monomer.</text>
</comment>
<evidence type="ECO:0000256" key="1">
    <source>
        <dbReference type="ARBA" id="ARBA00001966"/>
    </source>
</evidence>
<keyword evidence="6" id="KW-0269">Exonuclease</keyword>
<keyword evidence="4" id="KW-0408">Iron</keyword>
<dbReference type="InterPro" id="IPR019190">
    <property type="entry name" value="EXOV"/>
</dbReference>
<comment type="caution">
    <text evidence="8">The sequence shown here is derived from an EMBL/GenBank/DDBJ whole genome shotgun (WGS) entry which is preliminary data.</text>
</comment>
<keyword evidence="6" id="KW-0378">Hydrolase</keyword>
<dbReference type="GO" id="GO:0051539">
    <property type="term" value="F:4 iron, 4 sulfur cluster binding"/>
    <property type="evidence" value="ECO:0007669"/>
    <property type="project" value="UniProtKB-KW"/>
</dbReference>
<reference evidence="8 9" key="1">
    <citation type="submission" date="2015-07" db="EMBL/GenBank/DDBJ databases">
        <title>Comparative genomics of the Sigatoka disease complex on banana suggests a link between parallel evolutionary changes in Pseudocercospora fijiensis and Pseudocercospora eumusae and increased virulence on the banana host.</title>
        <authorList>
            <person name="Chang T.-C."/>
            <person name="Salvucci A."/>
            <person name="Crous P.W."/>
            <person name="Stergiopoulos I."/>
        </authorList>
    </citation>
    <scope>NUCLEOTIDE SEQUENCE [LARGE SCALE GENOMIC DNA]</scope>
    <source>
        <strain evidence="8 9">CBS 114824</strain>
    </source>
</reference>
<evidence type="ECO:0008006" key="10">
    <source>
        <dbReference type="Google" id="ProtNLM"/>
    </source>
</evidence>
<dbReference type="EMBL" id="LFZN01000024">
    <property type="protein sequence ID" value="KXT04057.1"/>
    <property type="molecule type" value="Genomic_DNA"/>
</dbReference>
<feature type="region of interest" description="Disordered" evidence="7">
    <location>
        <begin position="316"/>
        <end position="340"/>
    </location>
</feature>
<evidence type="ECO:0000256" key="7">
    <source>
        <dbReference type="SAM" id="MobiDB-lite"/>
    </source>
</evidence>
<dbReference type="OrthoDB" id="354769at2759"/>
<dbReference type="AlphaFoldDB" id="A0A139HNR5"/>
<feature type="compositionally biased region" description="Basic and acidic residues" evidence="7">
    <location>
        <begin position="326"/>
        <end position="340"/>
    </location>
</feature>
<dbReference type="GO" id="GO:0036297">
    <property type="term" value="P:interstrand cross-link repair"/>
    <property type="evidence" value="ECO:0007669"/>
    <property type="project" value="TreeGrafter"/>
</dbReference>
<evidence type="ECO:0000256" key="4">
    <source>
        <dbReference type="ARBA" id="ARBA00022485"/>
    </source>
</evidence>
<keyword evidence="4" id="KW-0479">Metal-binding</keyword>
<protein>
    <recommendedName>
        <fullName evidence="10">Exonuclease V, mitochondrial</fullName>
    </recommendedName>
</protein>
<dbReference type="Proteomes" id="UP000070133">
    <property type="component" value="Unassembled WGS sequence"/>
</dbReference>
<gene>
    <name evidence="8" type="ORF">AC578_4900</name>
</gene>
<keyword evidence="4" id="KW-0004">4Fe-4S</keyword>
<keyword evidence="9" id="KW-1185">Reference proteome</keyword>
<evidence type="ECO:0000256" key="2">
    <source>
        <dbReference type="ARBA" id="ARBA00009797"/>
    </source>
</evidence>
<dbReference type="GO" id="GO:0005739">
    <property type="term" value="C:mitochondrion"/>
    <property type="evidence" value="ECO:0007669"/>
    <property type="project" value="TreeGrafter"/>
</dbReference>
<proteinExistence type="inferred from homology"/>
<keyword evidence="4" id="KW-0411">Iron-sulfur</keyword>
<evidence type="ECO:0000256" key="6">
    <source>
        <dbReference type="ARBA" id="ARBA00022839"/>
    </source>
</evidence>
<comment type="cofactor">
    <cofactor evidence="1">
        <name>[4Fe-4S] cluster</name>
        <dbReference type="ChEBI" id="CHEBI:49883"/>
    </cofactor>
</comment>
<dbReference type="GO" id="GO:0045145">
    <property type="term" value="F:single-stranded DNA 5'-3' DNA exonuclease activity"/>
    <property type="evidence" value="ECO:0007669"/>
    <property type="project" value="InterPro"/>
</dbReference>
<dbReference type="Pfam" id="PF09810">
    <property type="entry name" value="Exo5"/>
    <property type="match status" value="1"/>
</dbReference>
<name>A0A139HNR5_9PEZI</name>
<evidence type="ECO:0000256" key="5">
    <source>
        <dbReference type="ARBA" id="ARBA00022722"/>
    </source>
</evidence>
<dbReference type="PANTHER" id="PTHR14464">
    <property type="entry name" value="EXONUCLEASE V"/>
    <property type="match status" value="1"/>
</dbReference>